<dbReference type="HOGENOM" id="CLU_2406867_0_0_11"/>
<accession>A0A0H3DDL9</accession>
<dbReference type="eggNOG" id="ENOG502ZID7">
    <property type="taxonomic scope" value="Bacteria"/>
</dbReference>
<reference evidence="1 2" key="1">
    <citation type="journal article" date="2010" name="Cell Res.">
        <title>Complete genome sequence of the rifamycin SV-producing Amycolatopsis mediterranei U32 revealed its genetic characteristics in phylogeny and metabolism.</title>
        <authorList>
            <person name="Zhao W."/>
            <person name="Zhong Y."/>
            <person name="Yuan H."/>
            <person name="Wang J."/>
            <person name="Zheng H."/>
            <person name="Wang Y."/>
            <person name="Cen X."/>
            <person name="Xu F."/>
            <person name="Bai J."/>
            <person name="Han X."/>
            <person name="Lu G."/>
            <person name="Zhu Y."/>
            <person name="Shao Z."/>
            <person name="Yan H."/>
            <person name="Li C."/>
            <person name="Peng N."/>
            <person name="Zhang Z."/>
            <person name="Zhang Y."/>
            <person name="Lin W."/>
            <person name="Fan Y."/>
            <person name="Qin Z."/>
            <person name="Hu Y."/>
            <person name="Zhu B."/>
            <person name="Wang S."/>
            <person name="Ding X."/>
            <person name="Zhao G.P."/>
        </authorList>
    </citation>
    <scope>NUCLEOTIDE SEQUENCE [LARGE SCALE GENOMIC DNA]</scope>
    <source>
        <strain evidence="2">U-32</strain>
    </source>
</reference>
<dbReference type="Proteomes" id="UP000000328">
    <property type="component" value="Chromosome"/>
</dbReference>
<dbReference type="OrthoDB" id="3693561at2"/>
<proteinExistence type="predicted"/>
<dbReference type="EMBL" id="CP002000">
    <property type="protein sequence ID" value="ADJ49035.1"/>
    <property type="molecule type" value="Genomic_DNA"/>
</dbReference>
<sequence length="92" mass="10721">METDELGRLLFGRPCRLKLALWILDHPQRRFYQSEPPSDVIAQSAVGVELRRLASLGMLTESSGKERRRIYYDRTDSSLWSIIEAARRSLER</sequence>
<evidence type="ECO:0008006" key="3">
    <source>
        <dbReference type="Google" id="ProtNLM"/>
    </source>
</evidence>
<dbReference type="KEGG" id="amd:AMED_7320"/>
<protein>
    <recommendedName>
        <fullName evidence="3">ArsR family transcriptional regulator</fullName>
    </recommendedName>
</protein>
<dbReference type="RefSeq" id="WP_013229080.1">
    <property type="nucleotide sequence ID" value="NC_014318.1"/>
</dbReference>
<name>A0A0H3DDL9_AMYMU</name>
<dbReference type="AlphaFoldDB" id="A0A0H3DDL9"/>
<dbReference type="GeneID" id="92874959"/>
<dbReference type="PATRIC" id="fig|749927.5.peg.7613"/>
<evidence type="ECO:0000313" key="1">
    <source>
        <dbReference type="EMBL" id="ADJ49035.1"/>
    </source>
</evidence>
<gene>
    <name evidence="1" type="ordered locus">AMED_7320</name>
</gene>
<evidence type="ECO:0000313" key="2">
    <source>
        <dbReference type="Proteomes" id="UP000000328"/>
    </source>
</evidence>
<organism evidence="1 2">
    <name type="scientific">Amycolatopsis mediterranei (strain U-32)</name>
    <dbReference type="NCBI Taxonomy" id="749927"/>
    <lineage>
        <taxon>Bacteria</taxon>
        <taxon>Bacillati</taxon>
        <taxon>Actinomycetota</taxon>
        <taxon>Actinomycetes</taxon>
        <taxon>Pseudonocardiales</taxon>
        <taxon>Pseudonocardiaceae</taxon>
        <taxon>Amycolatopsis</taxon>
    </lineage>
</organism>